<name>A0A1H6FDY4_9GAMM</name>
<dbReference type="InterPro" id="IPR002525">
    <property type="entry name" value="Transp_IS110-like_N"/>
</dbReference>
<protein>
    <submittedName>
        <fullName evidence="3">Transposase IS116/IS110/IS902 family protein</fullName>
    </submittedName>
</protein>
<dbReference type="RefSeq" id="WP_103921831.1">
    <property type="nucleotide sequence ID" value="NZ_FMSV02000546.1"/>
</dbReference>
<dbReference type="InterPro" id="IPR003346">
    <property type="entry name" value="Transposase_20"/>
</dbReference>
<sequence>MKKHTYRQIDVNNINWTKIRAQAENRDLHFCVDVAKQKFVGLLVTADSEIICLLKWTHPQDTLGLVERLCNGLGVARLEVVMEPSGTYGDVLRWQFTKRGIPVYRVGTKPVHDRAESYDGVPSLHDSKAAHIIAELHREGHSALWQETPAEQRNLRGLTAELEIQQQLHRANLNRLSALMARYYPELECVVDLSSISVLTLLSQYGTPSEIVIHEEDAATLLEKVGGYFLKTDKRLAILQSAHDSLGVPCVPGEQGQIKALAKDLLRTHQASMEVEKHMAQALKADEGMTNMADVTGKVTCIVLAAILGDLKKYANAASLLKALGLNLRERSSGKHQGQLKITKRGSGKARFYLYWLVMRLVQHDQVIKTWYERKVARDGGRFKGRALIAVMRKVVKGLWHVARGEKFDSSKLFNLA</sequence>
<dbReference type="PANTHER" id="PTHR33055:SF3">
    <property type="entry name" value="PUTATIVE TRANSPOSASE FOR IS117-RELATED"/>
    <property type="match status" value="1"/>
</dbReference>
<accession>A0A1H6FDY4</accession>
<dbReference type="GO" id="GO:0006313">
    <property type="term" value="P:DNA transposition"/>
    <property type="evidence" value="ECO:0007669"/>
    <property type="project" value="InterPro"/>
</dbReference>
<proteinExistence type="predicted"/>
<dbReference type="Pfam" id="PF01548">
    <property type="entry name" value="DEDD_Tnp_IS110"/>
    <property type="match status" value="1"/>
</dbReference>
<dbReference type="Proteomes" id="UP000236724">
    <property type="component" value="Unassembled WGS sequence"/>
</dbReference>
<dbReference type="Pfam" id="PF02371">
    <property type="entry name" value="Transposase_20"/>
    <property type="match status" value="1"/>
</dbReference>
<dbReference type="PANTHER" id="PTHR33055">
    <property type="entry name" value="TRANSPOSASE FOR INSERTION SEQUENCE ELEMENT IS1111A"/>
    <property type="match status" value="1"/>
</dbReference>
<feature type="domain" description="Transposase IS116/IS110/IS902 C-terminal" evidence="2">
    <location>
        <begin position="297"/>
        <end position="372"/>
    </location>
</feature>
<dbReference type="InterPro" id="IPR047650">
    <property type="entry name" value="Transpos_IS110"/>
</dbReference>
<reference evidence="3 4" key="1">
    <citation type="submission" date="2016-10" db="EMBL/GenBank/DDBJ databases">
        <authorList>
            <person name="de Groot N.N."/>
        </authorList>
    </citation>
    <scope>NUCLEOTIDE SEQUENCE [LARGE SCALE GENOMIC DNA]</scope>
    <source>
        <strain evidence="3">MBHS1</strain>
    </source>
</reference>
<feature type="domain" description="Transposase IS110-like N-terminal" evidence="1">
    <location>
        <begin position="32"/>
        <end position="185"/>
    </location>
</feature>
<evidence type="ECO:0000259" key="1">
    <source>
        <dbReference type="Pfam" id="PF01548"/>
    </source>
</evidence>
<evidence type="ECO:0000259" key="2">
    <source>
        <dbReference type="Pfam" id="PF02371"/>
    </source>
</evidence>
<organism evidence="3 4">
    <name type="scientific">Candidatus Venteria ishoeyi</name>
    <dbReference type="NCBI Taxonomy" id="1899563"/>
    <lineage>
        <taxon>Bacteria</taxon>
        <taxon>Pseudomonadati</taxon>
        <taxon>Pseudomonadota</taxon>
        <taxon>Gammaproteobacteria</taxon>
        <taxon>Thiotrichales</taxon>
        <taxon>Thiotrichaceae</taxon>
        <taxon>Venteria</taxon>
    </lineage>
</organism>
<dbReference type="GO" id="GO:0004803">
    <property type="term" value="F:transposase activity"/>
    <property type="evidence" value="ECO:0007669"/>
    <property type="project" value="InterPro"/>
</dbReference>
<gene>
    <name evidence="3" type="ORF">MBHS_04163</name>
</gene>
<dbReference type="AlphaFoldDB" id="A0A1H6FDY4"/>
<dbReference type="EMBL" id="FMSV02000546">
    <property type="protein sequence ID" value="SEH08272.1"/>
    <property type="molecule type" value="Genomic_DNA"/>
</dbReference>
<evidence type="ECO:0000313" key="4">
    <source>
        <dbReference type="Proteomes" id="UP000236724"/>
    </source>
</evidence>
<keyword evidence="4" id="KW-1185">Reference proteome</keyword>
<evidence type="ECO:0000313" key="3">
    <source>
        <dbReference type="EMBL" id="SEH08272.1"/>
    </source>
</evidence>
<dbReference type="OrthoDB" id="9790935at2"/>
<dbReference type="GO" id="GO:0003677">
    <property type="term" value="F:DNA binding"/>
    <property type="evidence" value="ECO:0007669"/>
    <property type="project" value="InterPro"/>
</dbReference>